<dbReference type="RefSeq" id="WP_168990234.1">
    <property type="nucleotide sequence ID" value="NZ_BAABCI010000013.1"/>
</dbReference>
<evidence type="ECO:0000313" key="4">
    <source>
        <dbReference type="Proteomes" id="UP000320806"/>
    </source>
</evidence>
<reference evidence="3 4" key="1">
    <citation type="submission" date="2019-06" db="EMBL/GenBank/DDBJ databases">
        <title>Sequencing the genomes of 1000 actinobacteria strains.</title>
        <authorList>
            <person name="Klenk H.-P."/>
        </authorList>
    </citation>
    <scope>NUCLEOTIDE SEQUENCE [LARGE SCALE GENOMIC DNA]</scope>
    <source>
        <strain evidence="3 4">DSM 19828</strain>
    </source>
</reference>
<keyword evidence="3" id="KW-0540">Nuclease</keyword>
<evidence type="ECO:0000259" key="2">
    <source>
        <dbReference type="Pfam" id="PF15648"/>
    </source>
</evidence>
<comment type="caution">
    <text evidence="3">The sequence shown here is derived from an EMBL/GenBank/DDBJ whole genome shotgun (WGS) entry which is preliminary data.</text>
</comment>
<keyword evidence="3" id="KW-0378">Hydrolase</keyword>
<name>A0A542EJ96_9MICO</name>
<dbReference type="InterPro" id="IPR028904">
    <property type="entry name" value="Tox-REase-5_dom"/>
</dbReference>
<dbReference type="AlphaFoldDB" id="A0A542EJ96"/>
<evidence type="ECO:0000256" key="1">
    <source>
        <dbReference type="SAM" id="MobiDB-lite"/>
    </source>
</evidence>
<dbReference type="GO" id="GO:0004519">
    <property type="term" value="F:endonuclease activity"/>
    <property type="evidence" value="ECO:0007669"/>
    <property type="project" value="UniProtKB-KW"/>
</dbReference>
<protein>
    <submittedName>
        <fullName evidence="3">Restriction endonuclease fold toxin 5 of polymorphic toxin system</fullName>
    </submittedName>
</protein>
<accession>A0A542EJ96</accession>
<keyword evidence="4" id="KW-1185">Reference proteome</keyword>
<feature type="region of interest" description="Disordered" evidence="1">
    <location>
        <begin position="1"/>
        <end position="37"/>
    </location>
</feature>
<dbReference type="Pfam" id="PF15648">
    <property type="entry name" value="Tox-REase-5"/>
    <property type="match status" value="1"/>
</dbReference>
<proteinExistence type="predicted"/>
<keyword evidence="3" id="KW-0255">Endonuclease</keyword>
<gene>
    <name evidence="3" type="ORF">FB459_2956</name>
</gene>
<organism evidence="3 4">
    <name type="scientific">Yimella lutea</name>
    <dbReference type="NCBI Taxonomy" id="587872"/>
    <lineage>
        <taxon>Bacteria</taxon>
        <taxon>Bacillati</taxon>
        <taxon>Actinomycetota</taxon>
        <taxon>Actinomycetes</taxon>
        <taxon>Micrococcales</taxon>
        <taxon>Dermacoccaceae</taxon>
        <taxon>Yimella</taxon>
    </lineage>
</organism>
<sequence>MGYQEQITGAQRTANGHLSEYVRHDPTSGRPVAFDGRTFRGDPPVETFLDAKHGYAQLAHQPRSDWSTGTSDRLVSEAERQVRALPDGARLEWHASDPAGAAAIKDLLDSRGIFEIDVIHTSKV</sequence>
<evidence type="ECO:0000313" key="3">
    <source>
        <dbReference type="EMBL" id="TQJ15405.1"/>
    </source>
</evidence>
<dbReference type="Proteomes" id="UP000320806">
    <property type="component" value="Unassembled WGS sequence"/>
</dbReference>
<feature type="domain" description="Tox-REase-5" evidence="2">
    <location>
        <begin position="2"/>
        <end position="97"/>
    </location>
</feature>
<dbReference type="EMBL" id="VFMO01000001">
    <property type="protein sequence ID" value="TQJ15405.1"/>
    <property type="molecule type" value="Genomic_DNA"/>
</dbReference>
<feature type="compositionally biased region" description="Polar residues" evidence="1">
    <location>
        <begin position="1"/>
        <end position="16"/>
    </location>
</feature>